<feature type="region of interest" description="Disordered" evidence="1">
    <location>
        <begin position="61"/>
        <end position="91"/>
    </location>
</feature>
<dbReference type="EMBL" id="JAKROA010000003">
    <property type="protein sequence ID" value="KAL5109173.1"/>
    <property type="molecule type" value="Genomic_DNA"/>
</dbReference>
<keyword evidence="3" id="KW-1185">Reference proteome</keyword>
<accession>A0ABR4QHA7</accession>
<reference evidence="2 3" key="1">
    <citation type="journal article" date="2022" name="Front. Cell. Infect. Microbiol.">
        <title>The Genomes of Two Strains of Taenia crassiceps the Animal Model for the Study of Human Cysticercosis.</title>
        <authorList>
            <person name="Bobes R.J."/>
            <person name="Estrada K."/>
            <person name="Rios-Valencia D.G."/>
            <person name="Calderon-Gallegos A."/>
            <person name="de la Torre P."/>
            <person name="Carrero J.C."/>
            <person name="Sanchez-Flores A."/>
            <person name="Laclette J.P."/>
        </authorList>
    </citation>
    <scope>NUCLEOTIDE SEQUENCE [LARGE SCALE GENOMIC DNA]</scope>
    <source>
        <strain evidence="2">WFUcys</strain>
    </source>
</reference>
<dbReference type="Proteomes" id="UP001651158">
    <property type="component" value="Unassembled WGS sequence"/>
</dbReference>
<gene>
    <name evidence="2" type="ORF">TcWFU_007177</name>
</gene>
<proteinExistence type="predicted"/>
<evidence type="ECO:0000256" key="1">
    <source>
        <dbReference type="SAM" id="MobiDB-lite"/>
    </source>
</evidence>
<name>A0ABR4QHA7_9CEST</name>
<evidence type="ECO:0000313" key="3">
    <source>
        <dbReference type="Proteomes" id="UP001651158"/>
    </source>
</evidence>
<feature type="compositionally biased region" description="Basic residues" evidence="1">
    <location>
        <begin position="61"/>
        <end position="88"/>
    </location>
</feature>
<protein>
    <submittedName>
        <fullName evidence="2">Uncharacterized protein</fullName>
    </submittedName>
</protein>
<sequence length="128" mass="15125">MSPSHDHDVLRTAAKYCKKPNVVVTEKQCCKKIITVLEDKPRRRSRSCERKPCRSVRRCRSRDKSSCRKHRSTSRRRRSCHHHSRCKSRHSEAMKNVRFCTTVATEDCDGELHTYSKCYTIPICRDRC</sequence>
<evidence type="ECO:0000313" key="2">
    <source>
        <dbReference type="EMBL" id="KAL5109173.1"/>
    </source>
</evidence>
<comment type="caution">
    <text evidence="2">The sequence shown here is derived from an EMBL/GenBank/DDBJ whole genome shotgun (WGS) entry which is preliminary data.</text>
</comment>
<organism evidence="2 3">
    <name type="scientific">Taenia crassiceps</name>
    <dbReference type="NCBI Taxonomy" id="6207"/>
    <lineage>
        <taxon>Eukaryota</taxon>
        <taxon>Metazoa</taxon>
        <taxon>Spiralia</taxon>
        <taxon>Lophotrochozoa</taxon>
        <taxon>Platyhelminthes</taxon>
        <taxon>Cestoda</taxon>
        <taxon>Eucestoda</taxon>
        <taxon>Cyclophyllidea</taxon>
        <taxon>Taeniidae</taxon>
        <taxon>Taenia</taxon>
    </lineage>
</organism>